<dbReference type="EMBL" id="JAUTDP010000007">
    <property type="protein sequence ID" value="KAK3397833.1"/>
    <property type="molecule type" value="Genomic_DNA"/>
</dbReference>
<evidence type="ECO:0000313" key="1">
    <source>
        <dbReference type="EMBL" id="KAK3397833.1"/>
    </source>
</evidence>
<reference evidence="1" key="2">
    <citation type="submission" date="2023-07" db="EMBL/GenBank/DDBJ databases">
        <authorList>
            <consortium name="Lawrence Berkeley National Laboratory"/>
            <person name="Haridas S."/>
            <person name="Hensen N."/>
            <person name="Bonometti L."/>
            <person name="Westerberg I."/>
            <person name="Brannstrom I.O."/>
            <person name="Guillou S."/>
            <person name="Cros-Aarteil S."/>
            <person name="Calhoun S."/>
            <person name="Kuo A."/>
            <person name="Mondo S."/>
            <person name="Pangilinan J."/>
            <person name="Riley R."/>
            <person name="LaButti K."/>
            <person name="Andreopoulos B."/>
            <person name="Lipzen A."/>
            <person name="Chen C."/>
            <person name="Yanf M."/>
            <person name="Daum C."/>
            <person name="Ng V."/>
            <person name="Clum A."/>
            <person name="Steindorff A."/>
            <person name="Ohm R."/>
            <person name="Martin F."/>
            <person name="Silar P."/>
            <person name="Natvig D."/>
            <person name="Lalanne C."/>
            <person name="Gautier V."/>
            <person name="Ament-velasquez S.L."/>
            <person name="Kruys A."/>
            <person name="Hutchinson M.I."/>
            <person name="Powell A.J."/>
            <person name="Barry K."/>
            <person name="Miller A.N."/>
            <person name="Grigoriev I.V."/>
            <person name="Debuchy R."/>
            <person name="Gladieux P."/>
            <person name="Thoren M.H."/>
            <person name="Johannesson H."/>
        </authorList>
    </citation>
    <scope>NUCLEOTIDE SEQUENCE</scope>
    <source>
        <strain evidence="1">FGSC 1904</strain>
    </source>
</reference>
<proteinExistence type="predicted"/>
<dbReference type="AlphaFoldDB" id="A0AAE0PD90"/>
<organism evidence="1 2">
    <name type="scientific">Sordaria brevicollis</name>
    <dbReference type="NCBI Taxonomy" id="83679"/>
    <lineage>
        <taxon>Eukaryota</taxon>
        <taxon>Fungi</taxon>
        <taxon>Dikarya</taxon>
        <taxon>Ascomycota</taxon>
        <taxon>Pezizomycotina</taxon>
        <taxon>Sordariomycetes</taxon>
        <taxon>Sordariomycetidae</taxon>
        <taxon>Sordariales</taxon>
        <taxon>Sordariaceae</taxon>
        <taxon>Sordaria</taxon>
    </lineage>
</organism>
<dbReference type="PANTHER" id="PTHR33112:SF10">
    <property type="entry name" value="TOL"/>
    <property type="match status" value="1"/>
</dbReference>
<name>A0AAE0PD90_SORBR</name>
<protein>
    <submittedName>
        <fullName evidence="1">Uncharacterized protein</fullName>
    </submittedName>
</protein>
<gene>
    <name evidence="1" type="ORF">B0T20DRAFT_480049</name>
</gene>
<dbReference type="PANTHER" id="PTHR33112">
    <property type="entry name" value="DOMAIN PROTEIN, PUTATIVE-RELATED"/>
    <property type="match status" value="1"/>
</dbReference>
<evidence type="ECO:0000313" key="2">
    <source>
        <dbReference type="Proteomes" id="UP001281003"/>
    </source>
</evidence>
<keyword evidence="2" id="KW-1185">Reference proteome</keyword>
<sequence length="295" mass="33704">MASAYSSSRDTGRYLAGLWQRDLQRQLLWQLDDRVTGAAVEQHNTNCPSWSWAATPGQKRWVQYQDSTQLADNQNTTDTLEIINTDFIQPTFADTPFGPVKPGFKIQVAGYLAPVQLWEVGEEAIKWTEIENDKQDPTSVDRTHLWRWREWPAARQRCALLMASKDHPFVDPDHDRPIATAILDFPASSMRGNDQYYCLEVYGGVPDELDGIDGDLSAMMNKGSNDPRLDDDTYQLYSVGLLLRYEGRGATFSRVGVYVVEEPGPEEADLVYDNKYTRELVTWMRSQKREVIELI</sequence>
<accession>A0AAE0PD90</accession>
<comment type="caution">
    <text evidence="1">The sequence shown here is derived from an EMBL/GenBank/DDBJ whole genome shotgun (WGS) entry which is preliminary data.</text>
</comment>
<dbReference type="Proteomes" id="UP001281003">
    <property type="component" value="Unassembled WGS sequence"/>
</dbReference>
<reference evidence="1" key="1">
    <citation type="journal article" date="2023" name="Mol. Phylogenet. Evol.">
        <title>Genome-scale phylogeny and comparative genomics of the fungal order Sordariales.</title>
        <authorList>
            <person name="Hensen N."/>
            <person name="Bonometti L."/>
            <person name="Westerberg I."/>
            <person name="Brannstrom I.O."/>
            <person name="Guillou S."/>
            <person name="Cros-Aarteil S."/>
            <person name="Calhoun S."/>
            <person name="Haridas S."/>
            <person name="Kuo A."/>
            <person name="Mondo S."/>
            <person name="Pangilinan J."/>
            <person name="Riley R."/>
            <person name="LaButti K."/>
            <person name="Andreopoulos B."/>
            <person name="Lipzen A."/>
            <person name="Chen C."/>
            <person name="Yan M."/>
            <person name="Daum C."/>
            <person name="Ng V."/>
            <person name="Clum A."/>
            <person name="Steindorff A."/>
            <person name="Ohm R.A."/>
            <person name="Martin F."/>
            <person name="Silar P."/>
            <person name="Natvig D.O."/>
            <person name="Lalanne C."/>
            <person name="Gautier V."/>
            <person name="Ament-Velasquez S.L."/>
            <person name="Kruys A."/>
            <person name="Hutchinson M.I."/>
            <person name="Powell A.J."/>
            <person name="Barry K."/>
            <person name="Miller A.N."/>
            <person name="Grigoriev I.V."/>
            <person name="Debuchy R."/>
            <person name="Gladieux P."/>
            <person name="Hiltunen Thoren M."/>
            <person name="Johannesson H."/>
        </authorList>
    </citation>
    <scope>NUCLEOTIDE SEQUENCE</scope>
    <source>
        <strain evidence="1">FGSC 1904</strain>
    </source>
</reference>